<evidence type="ECO:0000256" key="1">
    <source>
        <dbReference type="SAM" id="MobiDB-lite"/>
    </source>
</evidence>
<feature type="domain" description="PDZ" evidence="2">
    <location>
        <begin position="449"/>
        <end position="532"/>
    </location>
</feature>
<dbReference type="Proteomes" id="UP000887458">
    <property type="component" value="Unassembled WGS sequence"/>
</dbReference>
<organism evidence="3 4">
    <name type="scientific">Dermatophagoides pteronyssinus</name>
    <name type="common">European house dust mite</name>
    <dbReference type="NCBI Taxonomy" id="6956"/>
    <lineage>
        <taxon>Eukaryota</taxon>
        <taxon>Metazoa</taxon>
        <taxon>Ecdysozoa</taxon>
        <taxon>Arthropoda</taxon>
        <taxon>Chelicerata</taxon>
        <taxon>Arachnida</taxon>
        <taxon>Acari</taxon>
        <taxon>Acariformes</taxon>
        <taxon>Sarcoptiformes</taxon>
        <taxon>Astigmata</taxon>
        <taxon>Psoroptidia</taxon>
        <taxon>Analgoidea</taxon>
        <taxon>Pyroglyphidae</taxon>
        <taxon>Dermatophagoidinae</taxon>
        <taxon>Dermatophagoides</taxon>
    </lineage>
</organism>
<dbReference type="SUPFAM" id="SSF50156">
    <property type="entry name" value="PDZ domain-like"/>
    <property type="match status" value="5"/>
</dbReference>
<feature type="compositionally biased region" description="Low complexity" evidence="1">
    <location>
        <begin position="643"/>
        <end position="665"/>
    </location>
</feature>
<feature type="domain" description="PDZ" evidence="2">
    <location>
        <begin position="136"/>
        <end position="219"/>
    </location>
</feature>
<feature type="region of interest" description="Disordered" evidence="1">
    <location>
        <begin position="637"/>
        <end position="666"/>
    </location>
</feature>
<sequence length="775" mass="85045">MHQKIRKKYSDIDGKTILVDLHKGMAGLGISLAGNRDRTKMSVFICGMHPKGSAYKDGRLCIGDEILEVNGIVLYGRSHLNASAIIKSLACPTYRIIALRRDGALDEMAVKPLTQFPVHLNDFLEEKYCKFKGVRTITVRKATQGLGIMIIEGKRPDVGRGVFVSDIQDGSPAENAGLSVGDMILCVNHIDLIGADYETAANALKCAEGLLTLVIAKPIKLMPYEYQQQQQQSSTKTTTTTTTSLNISDQQQQHHRQNPSESIMIGDHHQHQHANKIQDLLNSKNLYHNITTPTATNNKQTNNFIIEPKSLMMLNNMHQQQQQQHTSAIDNRSMIINDKINDSLSCYSNLVTSSSLLSSTTIPTTTTTVLAMPKGKNSSLQQQQFHHLHSNINNNNDKLIIKSQSTNVNTMGATITTATSLSSLAAGINIELQSNDYKTCPVRLGDETTIEIIREKMGLGLSIVGGSDTPLNTVIIHEVYPNGAAFIDGRLKPGDQILEVNGENLRHATHEQAIKALRQTPPIIKMKIYRDKNDDDDGDDIDDDFNQENLDIFDVKLTKKPGKGLGLSIVVRRNGNGIYIKDIVEGGIADLDGHLMIGDQIIQVNGHDLTNVEDAALMLKTAKGVINLKIGRLKCNHPPSPLPLTSQQQQQQPSSTTSSMNLNNSKYEELSVDETKEIVIEKGTDGLGFSIVGGYGSIHGNLPICIRKIFPNSPTSIDGRLNEGDIILAVNNIDITKLSHDNVVDLLKNVNGKVKLLIYEMNNISTTTTSSSTSY</sequence>
<comment type="caution">
    <text evidence="3">The sequence shown here is derived from an EMBL/GenBank/DDBJ whole genome shotgun (WGS) entry which is preliminary data.</text>
</comment>
<protein>
    <recommendedName>
        <fullName evidence="2">PDZ domain-containing protein</fullName>
    </recommendedName>
</protein>
<dbReference type="CDD" id="cd06673">
    <property type="entry name" value="PDZ10_MUPP1-PDZ8_PATJ-like"/>
    <property type="match status" value="1"/>
</dbReference>
<feature type="region of interest" description="Disordered" evidence="1">
    <location>
        <begin position="230"/>
        <end position="259"/>
    </location>
</feature>
<gene>
    <name evidence="3" type="ORF">DERP_004105</name>
</gene>
<accession>A0ABQ8J884</accession>
<feature type="domain" description="PDZ" evidence="2">
    <location>
        <begin position="554"/>
        <end position="634"/>
    </location>
</feature>
<dbReference type="CDD" id="cd06672">
    <property type="entry name" value="PDZ8_MUPP1-PDZ7_PATJ-PDZ2_INAD-like"/>
    <property type="match status" value="1"/>
</dbReference>
<evidence type="ECO:0000313" key="3">
    <source>
        <dbReference type="EMBL" id="KAH9418779.1"/>
    </source>
</evidence>
<keyword evidence="4" id="KW-1185">Reference proteome</keyword>
<name>A0ABQ8J884_DERPT</name>
<dbReference type="PANTHER" id="PTHR19964:SF84">
    <property type="entry name" value="LIGAND OF NUMB PROTEIN X 2-LIKE ISOFORM X1"/>
    <property type="match status" value="1"/>
</dbReference>
<feature type="domain" description="PDZ" evidence="2">
    <location>
        <begin position="677"/>
        <end position="762"/>
    </location>
</feature>
<dbReference type="Gene3D" id="2.30.42.10">
    <property type="match status" value="5"/>
</dbReference>
<dbReference type="Pfam" id="PF00595">
    <property type="entry name" value="PDZ"/>
    <property type="match status" value="5"/>
</dbReference>
<feature type="compositionally biased region" description="Low complexity" evidence="1">
    <location>
        <begin position="230"/>
        <end position="244"/>
    </location>
</feature>
<evidence type="ECO:0000259" key="2">
    <source>
        <dbReference type="PROSITE" id="PS50106"/>
    </source>
</evidence>
<dbReference type="CDD" id="cd06674">
    <property type="entry name" value="PDZ11_MUPP1-PDZ9_PATJ-like"/>
    <property type="match status" value="1"/>
</dbReference>
<dbReference type="SMART" id="SM00228">
    <property type="entry name" value="PDZ"/>
    <property type="match status" value="5"/>
</dbReference>
<dbReference type="InterPro" id="IPR001478">
    <property type="entry name" value="PDZ"/>
</dbReference>
<dbReference type="InterPro" id="IPR051342">
    <property type="entry name" value="PDZ_scaffold"/>
</dbReference>
<proteinExistence type="predicted"/>
<dbReference type="EMBL" id="NJHN03000062">
    <property type="protein sequence ID" value="KAH9418779.1"/>
    <property type="molecule type" value="Genomic_DNA"/>
</dbReference>
<dbReference type="InterPro" id="IPR036034">
    <property type="entry name" value="PDZ_sf"/>
</dbReference>
<dbReference type="CDD" id="cd23064">
    <property type="entry name" value="PDZ3_INAD-like"/>
    <property type="match status" value="1"/>
</dbReference>
<reference evidence="3 4" key="1">
    <citation type="journal article" date="2018" name="J. Allergy Clin. Immunol.">
        <title>High-quality assembly of Dermatophagoides pteronyssinus genome and transcriptome reveals a wide range of novel allergens.</title>
        <authorList>
            <person name="Liu X.Y."/>
            <person name="Yang K.Y."/>
            <person name="Wang M.Q."/>
            <person name="Kwok J.S."/>
            <person name="Zeng X."/>
            <person name="Yang Z."/>
            <person name="Xiao X.J."/>
            <person name="Lau C.P."/>
            <person name="Li Y."/>
            <person name="Huang Z.M."/>
            <person name="Ba J.G."/>
            <person name="Yim A.K."/>
            <person name="Ouyang C.Y."/>
            <person name="Ngai S.M."/>
            <person name="Chan T.F."/>
            <person name="Leung E.L."/>
            <person name="Liu L."/>
            <person name="Liu Z.G."/>
            <person name="Tsui S.K."/>
        </authorList>
    </citation>
    <scope>NUCLEOTIDE SEQUENCE [LARGE SCALE GENOMIC DNA]</scope>
    <source>
        <strain evidence="3">Derp</strain>
    </source>
</reference>
<feature type="domain" description="PDZ" evidence="2">
    <location>
        <begin position="18"/>
        <end position="88"/>
    </location>
</feature>
<dbReference type="PANTHER" id="PTHR19964">
    <property type="entry name" value="MULTIPLE PDZ DOMAIN PROTEIN"/>
    <property type="match status" value="1"/>
</dbReference>
<reference evidence="3 4" key="2">
    <citation type="journal article" date="2022" name="Mol. Biol. Evol.">
        <title>Comparative Genomics Reveals Insights into the Divergent Evolution of Astigmatic Mites and Household Pest Adaptations.</title>
        <authorList>
            <person name="Xiong Q."/>
            <person name="Wan A.T."/>
            <person name="Liu X."/>
            <person name="Fung C.S."/>
            <person name="Xiao X."/>
            <person name="Malainual N."/>
            <person name="Hou J."/>
            <person name="Wang L."/>
            <person name="Wang M."/>
            <person name="Yang K.Y."/>
            <person name="Cui Y."/>
            <person name="Leung E.L."/>
            <person name="Nong W."/>
            <person name="Shin S.K."/>
            <person name="Au S.W."/>
            <person name="Jeong K.Y."/>
            <person name="Chew F.T."/>
            <person name="Hui J.H."/>
            <person name="Leung T.F."/>
            <person name="Tungtrongchitr A."/>
            <person name="Zhong N."/>
            <person name="Liu Z."/>
            <person name="Tsui S.K."/>
        </authorList>
    </citation>
    <scope>NUCLEOTIDE SEQUENCE [LARGE SCALE GENOMIC DNA]</scope>
    <source>
        <strain evidence="3">Derp</strain>
    </source>
</reference>
<dbReference type="PROSITE" id="PS50106">
    <property type="entry name" value="PDZ"/>
    <property type="match status" value="5"/>
</dbReference>
<evidence type="ECO:0000313" key="4">
    <source>
        <dbReference type="Proteomes" id="UP000887458"/>
    </source>
</evidence>